<comment type="caution">
    <text evidence="1">The sequence shown here is derived from an EMBL/GenBank/DDBJ whole genome shotgun (WGS) entry which is preliminary data.</text>
</comment>
<dbReference type="SUPFAM" id="SSF101960">
    <property type="entry name" value="Stabilizer of iron transporter SufD"/>
    <property type="match status" value="1"/>
</dbReference>
<reference evidence="1" key="1">
    <citation type="submission" date="2017-02" db="EMBL/GenBank/DDBJ databases">
        <title>Delving into the versatile metabolic prowess of the omnipresent phylum Bacteroidetes.</title>
        <authorList>
            <person name="Nobu M.K."/>
            <person name="Mei R."/>
            <person name="Narihiro T."/>
            <person name="Kuroda K."/>
            <person name="Liu W.-T."/>
        </authorList>
    </citation>
    <scope>NUCLEOTIDE SEQUENCE</scope>
    <source>
        <strain evidence="1">ADurb.Bin160</strain>
    </source>
</reference>
<organism evidence="1">
    <name type="scientific">candidate division CPR1 bacterium ADurb.Bin160</name>
    <dbReference type="NCBI Taxonomy" id="1852826"/>
    <lineage>
        <taxon>Bacteria</taxon>
        <taxon>candidate division CPR1</taxon>
    </lineage>
</organism>
<dbReference type="AlphaFoldDB" id="A0A1V5ZLW4"/>
<proteinExistence type="predicted"/>
<name>A0A1V5ZLW4_9BACT</name>
<sequence length="31" mass="3560">MPTAIQTHPELVKKYFMKLVPPADHKFAALH</sequence>
<accession>A0A1V5ZLW4</accession>
<dbReference type="EMBL" id="MWDB01000022">
    <property type="protein sequence ID" value="OQB41193.1"/>
    <property type="molecule type" value="Genomic_DNA"/>
</dbReference>
<dbReference type="Proteomes" id="UP000485621">
    <property type="component" value="Unassembled WGS sequence"/>
</dbReference>
<evidence type="ECO:0000313" key="1">
    <source>
        <dbReference type="EMBL" id="OQB41193.1"/>
    </source>
</evidence>
<gene>
    <name evidence="1" type="ORF">BWY04_01000</name>
</gene>
<protein>
    <submittedName>
        <fullName evidence="1">Uncharacterized protein</fullName>
    </submittedName>
</protein>
<dbReference type="InterPro" id="IPR037284">
    <property type="entry name" value="SUF_FeS_clus_asmbl_SufBD_sf"/>
</dbReference>